<evidence type="ECO:0000256" key="3">
    <source>
        <dbReference type="PROSITE-ProRule" id="PRU00492"/>
    </source>
</evidence>
<dbReference type="GO" id="GO:0005524">
    <property type="term" value="F:ATP binding"/>
    <property type="evidence" value="ECO:0007669"/>
    <property type="project" value="UniProtKB-UniRule"/>
</dbReference>
<feature type="domain" description="ATP-cone" evidence="4">
    <location>
        <begin position="5"/>
        <end position="97"/>
    </location>
</feature>
<reference evidence="5" key="1">
    <citation type="submission" date="2023-05" db="EMBL/GenBank/DDBJ databases">
        <title>Anaerotaeda fermentans gen. nov., sp. nov., a novel anaerobic planctomycete of the new family within the order Sedimentisphaerales isolated from Taman Peninsula, Russia.</title>
        <authorList>
            <person name="Khomyakova M.A."/>
            <person name="Merkel A.Y."/>
            <person name="Slobodkin A.I."/>
        </authorList>
    </citation>
    <scope>NUCLEOTIDE SEQUENCE</scope>
    <source>
        <strain evidence="5">M17dextr</strain>
    </source>
</reference>
<comment type="caution">
    <text evidence="5">The sequence shown here is derived from an EMBL/GenBank/DDBJ whole genome shotgun (WGS) entry which is preliminary data.</text>
</comment>
<evidence type="ECO:0000256" key="2">
    <source>
        <dbReference type="ARBA" id="ARBA00022840"/>
    </source>
</evidence>
<dbReference type="RefSeq" id="WP_349243871.1">
    <property type="nucleotide sequence ID" value="NZ_JASCXX010000004.1"/>
</dbReference>
<keyword evidence="2 3" id="KW-0067">ATP-binding</keyword>
<protein>
    <recommendedName>
        <fullName evidence="4">ATP-cone domain-containing protein</fullName>
    </recommendedName>
</protein>
<accession>A0AAW6TX65</accession>
<evidence type="ECO:0000256" key="1">
    <source>
        <dbReference type="ARBA" id="ARBA00022741"/>
    </source>
</evidence>
<dbReference type="Proteomes" id="UP001431776">
    <property type="component" value="Unassembled WGS sequence"/>
</dbReference>
<dbReference type="AlphaFoldDB" id="A0AAW6TX65"/>
<evidence type="ECO:0000259" key="4">
    <source>
        <dbReference type="PROSITE" id="PS51161"/>
    </source>
</evidence>
<gene>
    <name evidence="5" type="ORF">QJ522_05375</name>
</gene>
<dbReference type="InterPro" id="IPR005144">
    <property type="entry name" value="ATP-cone_dom"/>
</dbReference>
<keyword evidence="6" id="KW-1185">Reference proteome</keyword>
<dbReference type="PROSITE" id="PS51161">
    <property type="entry name" value="ATP_CONE"/>
    <property type="match status" value="1"/>
</dbReference>
<organism evidence="5 6">
    <name type="scientific">Anaerobaca lacustris</name>
    <dbReference type="NCBI Taxonomy" id="3044600"/>
    <lineage>
        <taxon>Bacteria</taxon>
        <taxon>Pseudomonadati</taxon>
        <taxon>Planctomycetota</taxon>
        <taxon>Phycisphaerae</taxon>
        <taxon>Sedimentisphaerales</taxon>
        <taxon>Anaerobacaceae</taxon>
        <taxon>Anaerobaca</taxon>
    </lineage>
</organism>
<evidence type="ECO:0000313" key="6">
    <source>
        <dbReference type="Proteomes" id="UP001431776"/>
    </source>
</evidence>
<dbReference type="EMBL" id="JASCXX010000004">
    <property type="protein sequence ID" value="MDI6448466.1"/>
    <property type="molecule type" value="Genomic_DNA"/>
</dbReference>
<sequence>MNRQLKVTKSDGGTEAYLHTKVLGTINNALTASGQGDIVMAEDLTEVVTFYLYNKHNRATVSSSEIFTMIKAVLAATGHEDAALALARHALERRLKRARTEVLAVSMHEFSDAQKLCQTDRTLERIAWDKAHIARDLTDRFGVPRQTARVVAASVEEKVFRMEMTMVPLSLIKQLVLGEAAAMLRAERELQIP</sequence>
<evidence type="ECO:0000313" key="5">
    <source>
        <dbReference type="EMBL" id="MDI6448466.1"/>
    </source>
</evidence>
<proteinExistence type="predicted"/>
<name>A0AAW6TX65_9BACT</name>
<keyword evidence="1 3" id="KW-0547">Nucleotide-binding</keyword>